<dbReference type="AlphaFoldDB" id="A0A0K2JHW1"/>
<keyword evidence="1" id="KW-0812">Transmembrane</keyword>
<reference evidence="2 3" key="1">
    <citation type="journal article" date="2015" name="Genome Announc.">
        <title>Complete Genome Sequence of Spiroplasma kunkelii Strain CR2-3x, Causal Agent of Corn Stunt Disease in Zea mays L.</title>
        <authorList>
            <person name="Davis R.E."/>
            <person name="Shao J."/>
            <person name="Dally E.L."/>
            <person name="Zhao Y."/>
            <person name="Gasparich G.E."/>
            <person name="Gaynor B.J."/>
            <person name="Athey J.C."/>
            <person name="Harrison N.A."/>
            <person name="Donofrio N."/>
        </authorList>
    </citation>
    <scope>NUCLEOTIDE SEQUENCE [LARGE SCALE GENOMIC DNA]</scope>
    <source>
        <strain evidence="2 3">CR2-3x</strain>
    </source>
</reference>
<protein>
    <submittedName>
        <fullName evidence="2">Uncharacterized protein</fullName>
    </submittedName>
</protein>
<evidence type="ECO:0000256" key="1">
    <source>
        <dbReference type="SAM" id="Phobius"/>
    </source>
</evidence>
<keyword evidence="1" id="KW-1133">Transmembrane helix</keyword>
<dbReference type="RefSeq" id="WP_053391267.1">
    <property type="nucleotide sequence ID" value="NZ_CP010899.1"/>
</dbReference>
<dbReference type="STRING" id="273035.SKUN_001306"/>
<gene>
    <name evidence="2" type="ORF">SKUN_001306</name>
</gene>
<accession>A0A0K2JHW1</accession>
<dbReference type="KEGG" id="skn:SKUN_001306"/>
<sequence length="66" mass="7582">MGLSLIIGGLILAGTGLFYWIFGSIQTTVVKHESHNQYNEVEKYYQFLAHNKLKLIINLVKWKTIS</sequence>
<dbReference type="PATRIC" id="fig|273035.7.peg.1606"/>
<keyword evidence="1" id="KW-0472">Membrane</keyword>
<dbReference type="EMBL" id="CP010899">
    <property type="protein sequence ID" value="ALA98179.1"/>
    <property type="molecule type" value="Genomic_DNA"/>
</dbReference>
<feature type="transmembrane region" description="Helical" evidence="1">
    <location>
        <begin position="6"/>
        <end position="22"/>
    </location>
</feature>
<name>A0A0K2JHW1_SPIKU</name>
<keyword evidence="3" id="KW-1185">Reference proteome</keyword>
<dbReference type="Proteomes" id="UP000062963">
    <property type="component" value="Chromosome"/>
</dbReference>
<proteinExistence type="predicted"/>
<organism evidence="2 3">
    <name type="scientific">Spiroplasma kunkelii CR2-3x</name>
    <dbReference type="NCBI Taxonomy" id="273035"/>
    <lineage>
        <taxon>Bacteria</taxon>
        <taxon>Bacillati</taxon>
        <taxon>Mycoplasmatota</taxon>
        <taxon>Mollicutes</taxon>
        <taxon>Entomoplasmatales</taxon>
        <taxon>Spiroplasmataceae</taxon>
        <taxon>Spiroplasma</taxon>
    </lineage>
</organism>
<evidence type="ECO:0000313" key="2">
    <source>
        <dbReference type="EMBL" id="ALA98179.1"/>
    </source>
</evidence>
<evidence type="ECO:0000313" key="3">
    <source>
        <dbReference type="Proteomes" id="UP000062963"/>
    </source>
</evidence>